<protein>
    <submittedName>
        <fullName evidence="1">Uncharacterized protein</fullName>
    </submittedName>
</protein>
<keyword evidence="2" id="KW-1185">Reference proteome</keyword>
<comment type="caution">
    <text evidence="1">The sequence shown here is derived from an EMBL/GenBank/DDBJ whole genome shotgun (WGS) entry which is preliminary data.</text>
</comment>
<gene>
    <name evidence="1" type="ORF">E2C01_051696</name>
</gene>
<evidence type="ECO:0000313" key="2">
    <source>
        <dbReference type="Proteomes" id="UP000324222"/>
    </source>
</evidence>
<dbReference type="EMBL" id="VSRR010015011">
    <property type="protein sequence ID" value="MPC57709.1"/>
    <property type="molecule type" value="Genomic_DNA"/>
</dbReference>
<proteinExistence type="predicted"/>
<organism evidence="1 2">
    <name type="scientific">Portunus trituberculatus</name>
    <name type="common">Swimming crab</name>
    <name type="synonym">Neptunus trituberculatus</name>
    <dbReference type="NCBI Taxonomy" id="210409"/>
    <lineage>
        <taxon>Eukaryota</taxon>
        <taxon>Metazoa</taxon>
        <taxon>Ecdysozoa</taxon>
        <taxon>Arthropoda</taxon>
        <taxon>Crustacea</taxon>
        <taxon>Multicrustacea</taxon>
        <taxon>Malacostraca</taxon>
        <taxon>Eumalacostraca</taxon>
        <taxon>Eucarida</taxon>
        <taxon>Decapoda</taxon>
        <taxon>Pleocyemata</taxon>
        <taxon>Brachyura</taxon>
        <taxon>Eubrachyura</taxon>
        <taxon>Portunoidea</taxon>
        <taxon>Portunidae</taxon>
        <taxon>Portuninae</taxon>
        <taxon>Portunus</taxon>
    </lineage>
</organism>
<dbReference type="Proteomes" id="UP000324222">
    <property type="component" value="Unassembled WGS sequence"/>
</dbReference>
<reference evidence="1 2" key="1">
    <citation type="submission" date="2019-05" db="EMBL/GenBank/DDBJ databases">
        <title>Another draft genome of Portunus trituberculatus and its Hox gene families provides insights of decapod evolution.</title>
        <authorList>
            <person name="Jeong J.-H."/>
            <person name="Song I."/>
            <person name="Kim S."/>
            <person name="Choi T."/>
            <person name="Kim D."/>
            <person name="Ryu S."/>
            <person name="Kim W."/>
        </authorList>
    </citation>
    <scope>NUCLEOTIDE SEQUENCE [LARGE SCALE GENOMIC DNA]</scope>
    <source>
        <tissue evidence="1">Muscle</tissue>
    </source>
</reference>
<evidence type="ECO:0000313" key="1">
    <source>
        <dbReference type="EMBL" id="MPC57709.1"/>
    </source>
</evidence>
<sequence length="64" mass="7673">MEAVRAWERRSSWCQELWDKVWPARLLGTSAPWQIQTREAVRGRKAVNQIGKGWKIWSLGWHRQ</sequence>
<accession>A0A5B7GJJ6</accession>
<dbReference type="AlphaFoldDB" id="A0A5B7GJJ6"/>
<name>A0A5B7GJJ6_PORTR</name>